<dbReference type="PANTHER" id="PTHR31303">
    <property type="entry name" value="CTP-DEPENDENT DIACYLGLYCEROL KINASE 1"/>
    <property type="match status" value="1"/>
</dbReference>
<organism evidence="2 3">
    <name type="scientific">Treponema vincentii</name>
    <dbReference type="NCBI Taxonomy" id="69710"/>
    <lineage>
        <taxon>Bacteria</taxon>
        <taxon>Pseudomonadati</taxon>
        <taxon>Spirochaetota</taxon>
        <taxon>Spirochaetia</taxon>
        <taxon>Spirochaetales</taxon>
        <taxon>Treponemataceae</taxon>
        <taxon>Treponema</taxon>
    </lineage>
</organism>
<reference evidence="2 3" key="1">
    <citation type="submission" date="2020-01" db="EMBL/GenBank/DDBJ databases">
        <title>Complete genome sequence of a human oral phylogroup 1 Treponema sp. strain ATCC 700766, originally isolated from periodontitis dental plaque.</title>
        <authorList>
            <person name="Chan Y."/>
            <person name="Huo Y.-B."/>
            <person name="Yu X.-L."/>
            <person name="Zeng H."/>
            <person name="Leung W.-K."/>
            <person name="Watt R.M."/>
        </authorList>
    </citation>
    <scope>NUCLEOTIDE SEQUENCE [LARGE SCALE GENOMIC DNA]</scope>
    <source>
        <strain evidence="2 3">OMZ 804</strain>
    </source>
</reference>
<dbReference type="InterPro" id="IPR037997">
    <property type="entry name" value="Dgk1-like"/>
</dbReference>
<sequence length="208" mass="23093">MKWFERFRYRTFSQTASVEELLVEVFRKTIHLSSALTVVFAEHWYTPTIIAIVAITLLYCISEFFRMRGYELGIIAHITRYASRARDKGRFVLGPLTLATGVLAALLFFPMHTAKIAIFALAFGDGLASLVGKRFGKIHLAFFKDKTVAGSVTCFAAVFLSSFAVSGKFWKSLVLGIAGACIEMLPLKDYDNLLIPVAIGFLALLLHA</sequence>
<feature type="transmembrane region" description="Helical" evidence="1">
    <location>
        <begin position="91"/>
        <end position="110"/>
    </location>
</feature>
<dbReference type="KEGG" id="trz:GWP43_11240"/>
<proteinExistence type="predicted"/>
<gene>
    <name evidence="2" type="ORF">GWP43_11240</name>
</gene>
<feature type="transmembrane region" description="Helical" evidence="1">
    <location>
        <begin position="190"/>
        <end position="207"/>
    </location>
</feature>
<name>A0A6P1Y4B7_9SPIR</name>
<dbReference type="EMBL" id="CP048020">
    <property type="protein sequence ID" value="QHX43923.1"/>
    <property type="molecule type" value="Genomic_DNA"/>
</dbReference>
<dbReference type="GO" id="GO:0016779">
    <property type="term" value="F:nucleotidyltransferase activity"/>
    <property type="evidence" value="ECO:0007669"/>
    <property type="project" value="UniProtKB-KW"/>
</dbReference>
<keyword evidence="1" id="KW-0472">Membrane</keyword>
<keyword evidence="2" id="KW-0808">Transferase</keyword>
<dbReference type="GO" id="GO:0004143">
    <property type="term" value="F:ATP-dependent diacylglycerol kinase activity"/>
    <property type="evidence" value="ECO:0007669"/>
    <property type="project" value="InterPro"/>
</dbReference>
<feature type="transmembrane region" description="Helical" evidence="1">
    <location>
        <begin position="116"/>
        <end position="136"/>
    </location>
</feature>
<dbReference type="AlphaFoldDB" id="A0A6P1Y4B7"/>
<evidence type="ECO:0000313" key="2">
    <source>
        <dbReference type="EMBL" id="QHX43923.1"/>
    </source>
</evidence>
<protein>
    <submittedName>
        <fullName evidence="2">Phosphatidate cytidylyltransferase</fullName>
    </submittedName>
</protein>
<evidence type="ECO:0000313" key="3">
    <source>
        <dbReference type="Proteomes" id="UP000464374"/>
    </source>
</evidence>
<dbReference type="Proteomes" id="UP000464374">
    <property type="component" value="Chromosome"/>
</dbReference>
<accession>A0A6P1Y4B7</accession>
<feature type="transmembrane region" description="Helical" evidence="1">
    <location>
        <begin position="44"/>
        <end position="61"/>
    </location>
</feature>
<keyword evidence="2" id="KW-0548">Nucleotidyltransferase</keyword>
<keyword evidence="1" id="KW-1133">Transmembrane helix</keyword>
<evidence type="ECO:0000256" key="1">
    <source>
        <dbReference type="SAM" id="Phobius"/>
    </source>
</evidence>
<feature type="transmembrane region" description="Helical" evidence="1">
    <location>
        <begin position="148"/>
        <end position="170"/>
    </location>
</feature>
<dbReference type="RefSeq" id="WP_162664228.1">
    <property type="nucleotide sequence ID" value="NZ_CP048020.1"/>
</dbReference>
<dbReference type="PANTHER" id="PTHR31303:SF1">
    <property type="entry name" value="CTP-DEPENDENT DIACYLGLYCEROL KINASE 1"/>
    <property type="match status" value="1"/>
</dbReference>
<keyword evidence="1" id="KW-0812">Transmembrane</keyword>